<evidence type="ECO:0000256" key="2">
    <source>
        <dbReference type="ARBA" id="ARBA00022741"/>
    </source>
</evidence>
<keyword evidence="1 4" id="KW-0808">Transferase</keyword>
<dbReference type="InterPro" id="IPR036451">
    <property type="entry name" value="CblAdoTrfase-like_sf"/>
</dbReference>
<keyword evidence="8" id="KW-1185">Reference proteome</keyword>
<gene>
    <name evidence="7" type="ORF">GBAR_LOCUS14085</name>
</gene>
<comment type="caution">
    <text evidence="7">The sequence shown here is derived from an EMBL/GenBank/DDBJ whole genome shotgun (WGS) entry which is preliminary data.</text>
</comment>
<dbReference type="Gene3D" id="1.20.1200.10">
    <property type="entry name" value="Cobalamin adenosyltransferase-like"/>
    <property type="match status" value="1"/>
</dbReference>
<sequence>MKLYTRSGDDGTTGLLFGGRASKAGPRTEAYGSHRHGHIGHGDGAGAVVRRAGQGHPAAVPARHVHRGDRVAVDPDHYDLLIENFSPVTEGMVERLERWIDALDDEVDLPPRFIVPDGAAPNDNVLRYVNRLSDLLFILARYEDRDLPFEITTGEMRRDAE</sequence>
<dbReference type="GO" id="GO:0008817">
    <property type="term" value="F:corrinoid adenosyltransferase activity"/>
    <property type="evidence" value="ECO:0007669"/>
    <property type="project" value="TreeGrafter"/>
</dbReference>
<evidence type="ECO:0000313" key="8">
    <source>
        <dbReference type="Proteomes" id="UP001174909"/>
    </source>
</evidence>
<dbReference type="SUPFAM" id="SSF89028">
    <property type="entry name" value="Cobalamin adenosyltransferase-like"/>
    <property type="match status" value="2"/>
</dbReference>
<dbReference type="EMBL" id="CASHTH010002063">
    <property type="protein sequence ID" value="CAI8024220.1"/>
    <property type="molecule type" value="Genomic_DNA"/>
</dbReference>
<accession>A0AA35WRQ4</accession>
<organism evidence="7 8">
    <name type="scientific">Geodia barretti</name>
    <name type="common">Barrett's horny sponge</name>
    <dbReference type="NCBI Taxonomy" id="519541"/>
    <lineage>
        <taxon>Eukaryota</taxon>
        <taxon>Metazoa</taxon>
        <taxon>Porifera</taxon>
        <taxon>Demospongiae</taxon>
        <taxon>Heteroscleromorpha</taxon>
        <taxon>Tetractinellida</taxon>
        <taxon>Astrophorina</taxon>
        <taxon>Geodiidae</taxon>
        <taxon>Geodia</taxon>
    </lineage>
</organism>
<keyword evidence="2 4" id="KW-0547">Nucleotide-binding</keyword>
<dbReference type="Proteomes" id="UP001174909">
    <property type="component" value="Unassembled WGS sequence"/>
</dbReference>
<dbReference type="InterPro" id="IPR016030">
    <property type="entry name" value="CblAdoTrfase-like"/>
</dbReference>
<dbReference type="InterPro" id="IPR029499">
    <property type="entry name" value="PduO-typ"/>
</dbReference>
<dbReference type="Pfam" id="PF01923">
    <property type="entry name" value="Cob_adeno_trans"/>
    <property type="match status" value="2"/>
</dbReference>
<evidence type="ECO:0000256" key="5">
    <source>
        <dbReference type="SAM" id="MobiDB-lite"/>
    </source>
</evidence>
<feature type="region of interest" description="Disordered" evidence="5">
    <location>
        <begin position="14"/>
        <end position="44"/>
    </location>
</feature>
<comment type="similarity">
    <text evidence="4">Belongs to the Cob(I)alamin adenosyltransferase family.</text>
</comment>
<evidence type="ECO:0000256" key="1">
    <source>
        <dbReference type="ARBA" id="ARBA00022679"/>
    </source>
</evidence>
<evidence type="ECO:0000259" key="6">
    <source>
        <dbReference type="Pfam" id="PF01923"/>
    </source>
</evidence>
<proteinExistence type="inferred from homology"/>
<evidence type="ECO:0000313" key="7">
    <source>
        <dbReference type="EMBL" id="CAI8024220.1"/>
    </source>
</evidence>
<protein>
    <recommendedName>
        <fullName evidence="6">Cobalamin adenosyltransferase-like domain-containing protein</fullName>
    </recommendedName>
</protein>
<reference evidence="7" key="1">
    <citation type="submission" date="2023-03" db="EMBL/GenBank/DDBJ databases">
        <authorList>
            <person name="Steffen K."/>
            <person name="Cardenas P."/>
        </authorList>
    </citation>
    <scope>NUCLEOTIDE SEQUENCE</scope>
</reference>
<feature type="domain" description="Cobalamin adenosyltransferase-like" evidence="6">
    <location>
        <begin position="3"/>
        <end position="33"/>
    </location>
</feature>
<dbReference type="AlphaFoldDB" id="A0AA35WRQ4"/>
<name>A0AA35WRQ4_GEOBA</name>
<dbReference type="GO" id="GO:0005524">
    <property type="term" value="F:ATP binding"/>
    <property type="evidence" value="ECO:0007669"/>
    <property type="project" value="UniProtKB-UniRule"/>
</dbReference>
<dbReference type="PANTHER" id="PTHR12213">
    <property type="entry name" value="CORRINOID ADENOSYLTRANSFERASE"/>
    <property type="match status" value="1"/>
</dbReference>
<evidence type="ECO:0000256" key="4">
    <source>
        <dbReference type="RuleBase" id="RU366026"/>
    </source>
</evidence>
<keyword evidence="3 4" id="KW-0067">ATP-binding</keyword>
<dbReference type="PANTHER" id="PTHR12213:SF0">
    <property type="entry name" value="CORRINOID ADENOSYLTRANSFERASE MMAB"/>
    <property type="match status" value="1"/>
</dbReference>
<feature type="domain" description="Cobalamin adenosyltransferase-like" evidence="6">
    <location>
        <begin position="122"/>
        <end position="142"/>
    </location>
</feature>
<evidence type="ECO:0000256" key="3">
    <source>
        <dbReference type="ARBA" id="ARBA00022840"/>
    </source>
</evidence>